<accession>A0ABW5NAH3</accession>
<dbReference type="Gene3D" id="3.40.50.300">
    <property type="entry name" value="P-loop containing nucleotide triphosphate hydrolases"/>
    <property type="match status" value="1"/>
</dbReference>
<dbReference type="RefSeq" id="WP_176027049.1">
    <property type="nucleotide sequence ID" value="NZ_JBHSJV010000001.1"/>
</dbReference>
<dbReference type="InterPro" id="IPR001482">
    <property type="entry name" value="T2SS/T4SS_dom"/>
</dbReference>
<keyword evidence="3" id="KW-0067">ATP-binding</keyword>
<evidence type="ECO:0000313" key="6">
    <source>
        <dbReference type="Proteomes" id="UP001597459"/>
    </source>
</evidence>
<dbReference type="PANTHER" id="PTHR30258:SF1">
    <property type="entry name" value="PROTEIN TRANSPORT PROTEIN HOFB HOMOLOG"/>
    <property type="match status" value="1"/>
</dbReference>
<dbReference type="Pfam" id="PF00437">
    <property type="entry name" value="T2SSE"/>
    <property type="match status" value="1"/>
</dbReference>
<evidence type="ECO:0000256" key="3">
    <source>
        <dbReference type="ARBA" id="ARBA00022840"/>
    </source>
</evidence>
<dbReference type="SUPFAM" id="SSF52540">
    <property type="entry name" value="P-loop containing nucleoside triphosphate hydrolases"/>
    <property type="match status" value="1"/>
</dbReference>
<evidence type="ECO:0000256" key="1">
    <source>
        <dbReference type="ARBA" id="ARBA00006611"/>
    </source>
</evidence>
<evidence type="ECO:0000256" key="2">
    <source>
        <dbReference type="ARBA" id="ARBA00022741"/>
    </source>
</evidence>
<dbReference type="PROSITE" id="PS00662">
    <property type="entry name" value="T2SP_E"/>
    <property type="match status" value="1"/>
</dbReference>
<proteinExistence type="inferred from homology"/>
<reference evidence="6" key="1">
    <citation type="journal article" date="2019" name="Int. J. Syst. Evol. Microbiol.">
        <title>The Global Catalogue of Microorganisms (GCM) 10K type strain sequencing project: providing services to taxonomists for standard genome sequencing and annotation.</title>
        <authorList>
            <consortium name="The Broad Institute Genomics Platform"/>
            <consortium name="The Broad Institute Genome Sequencing Center for Infectious Disease"/>
            <person name="Wu L."/>
            <person name="Ma J."/>
        </authorList>
    </citation>
    <scope>NUCLEOTIDE SEQUENCE [LARGE SCALE GENOMIC DNA]</scope>
    <source>
        <strain evidence="6">KCTC 42423</strain>
    </source>
</reference>
<sequence>MTQESATYKLPVHLKQLITSNQAFHYRIIPIKKEGTTLVFASDSKQPKSLQKELSIIFNSAIQITEETTEAIQSYLTLNYRKTTTAAQEKLQYEDNFLQKLIATAKDFGSSDIHMEPYEKFCRVRFRLDGKLKEQYTISNKEYPQLINQIKIQSGLDISQKRLAQDGRITFKAGTEEFDIRVSTMPTLHGEKIVLRLLNRNTQEVSLTDLGFTAHELLQYREASKQPQGIILISGPTGSGKTTTLYATLKELNKETSNILTIEDPIEYTLEGINQVQLREDIEFDFPAALRAFLRQDPDIIMVGEIRDDKTANMAIKAALTGHLVLSTIHTNSAWATISRLIDMNVPSFLIASTLTMSIAQRLVRKLCPHCKKEKNTETTDFPLTYDIPKDLKKYYIAQGCNQCYHTGYLGRKAIYELLPITKDLEQAIKSNQLQIDEYLSEHNISTLEDNAIRLVREGVTSVDEVYALLAKQ</sequence>
<comment type="similarity">
    <text evidence="1">Belongs to the GSP E family.</text>
</comment>
<dbReference type="Gene3D" id="3.30.450.90">
    <property type="match status" value="1"/>
</dbReference>
<dbReference type="SMART" id="SM00382">
    <property type="entry name" value="AAA"/>
    <property type="match status" value="1"/>
</dbReference>
<dbReference type="InterPro" id="IPR027417">
    <property type="entry name" value="P-loop_NTPase"/>
</dbReference>
<name>A0ABW5NAH3_9FLAO</name>
<dbReference type="PANTHER" id="PTHR30258">
    <property type="entry name" value="TYPE II SECRETION SYSTEM PROTEIN GSPE-RELATED"/>
    <property type="match status" value="1"/>
</dbReference>
<keyword evidence="6" id="KW-1185">Reference proteome</keyword>
<evidence type="ECO:0000259" key="4">
    <source>
        <dbReference type="PROSITE" id="PS00662"/>
    </source>
</evidence>
<protein>
    <submittedName>
        <fullName evidence="5">GspE/PulE family protein</fullName>
    </submittedName>
</protein>
<dbReference type="CDD" id="cd01129">
    <property type="entry name" value="PulE-GspE-like"/>
    <property type="match status" value="1"/>
</dbReference>
<feature type="domain" description="Bacterial type II secretion system protein E" evidence="4">
    <location>
        <begin position="294"/>
        <end position="308"/>
    </location>
</feature>
<keyword evidence="2" id="KW-0547">Nucleotide-binding</keyword>
<dbReference type="EMBL" id="JBHULX010000030">
    <property type="protein sequence ID" value="MFD2592116.1"/>
    <property type="molecule type" value="Genomic_DNA"/>
</dbReference>
<dbReference type="Proteomes" id="UP001597459">
    <property type="component" value="Unassembled WGS sequence"/>
</dbReference>
<gene>
    <name evidence="5" type="ORF">ACFSTE_14855</name>
</gene>
<dbReference type="InterPro" id="IPR003593">
    <property type="entry name" value="AAA+_ATPase"/>
</dbReference>
<evidence type="ECO:0000313" key="5">
    <source>
        <dbReference type="EMBL" id="MFD2592116.1"/>
    </source>
</evidence>
<comment type="caution">
    <text evidence="5">The sequence shown here is derived from an EMBL/GenBank/DDBJ whole genome shotgun (WGS) entry which is preliminary data.</text>
</comment>
<organism evidence="5 6">
    <name type="scientific">Aquimarina hainanensis</name>
    <dbReference type="NCBI Taxonomy" id="1578017"/>
    <lineage>
        <taxon>Bacteria</taxon>
        <taxon>Pseudomonadati</taxon>
        <taxon>Bacteroidota</taxon>
        <taxon>Flavobacteriia</taxon>
        <taxon>Flavobacteriales</taxon>
        <taxon>Flavobacteriaceae</taxon>
        <taxon>Aquimarina</taxon>
    </lineage>
</organism>